<keyword evidence="2" id="KW-1185">Reference proteome</keyword>
<protein>
    <submittedName>
        <fullName evidence="1">Uncharacterized protein</fullName>
    </submittedName>
</protein>
<comment type="caution">
    <text evidence="1">The sequence shown here is derived from an EMBL/GenBank/DDBJ whole genome shotgun (WGS) entry which is preliminary data.</text>
</comment>
<gene>
    <name evidence="1" type="ORF">FB551_2373</name>
</gene>
<sequence>MLYNSKKLSTFTYQSNKIYTMKNLKKIKRGELKTIKGGRPPLGCNSWNPVAMCCRSWAPDYCGQTTCPDSPPPLC</sequence>
<organism evidence="1 2">
    <name type="scientific">Chryseobacterium aquifrigidense</name>
    <dbReference type="NCBI Taxonomy" id="558021"/>
    <lineage>
        <taxon>Bacteria</taxon>
        <taxon>Pseudomonadati</taxon>
        <taxon>Bacteroidota</taxon>
        <taxon>Flavobacteriia</taxon>
        <taxon>Flavobacteriales</taxon>
        <taxon>Weeksellaceae</taxon>
        <taxon>Chryseobacterium group</taxon>
        <taxon>Chryseobacterium</taxon>
    </lineage>
</organism>
<accession>A0A543EM53</accession>
<dbReference type="NCBIfam" id="NF047798">
    <property type="entry name" value="leader_Chryseo"/>
    <property type="match status" value="1"/>
</dbReference>
<evidence type="ECO:0000313" key="2">
    <source>
        <dbReference type="Proteomes" id="UP000316437"/>
    </source>
</evidence>
<dbReference type="InterPro" id="IPR058074">
    <property type="entry name" value="Bacteriocin-like"/>
</dbReference>
<dbReference type="AlphaFoldDB" id="A0A543EM53"/>
<proteinExistence type="predicted"/>
<dbReference type="EMBL" id="VFPD01000001">
    <property type="protein sequence ID" value="TQM22658.1"/>
    <property type="molecule type" value="Genomic_DNA"/>
</dbReference>
<dbReference type="Proteomes" id="UP000316437">
    <property type="component" value="Unassembled WGS sequence"/>
</dbReference>
<evidence type="ECO:0000313" key="1">
    <source>
        <dbReference type="EMBL" id="TQM22658.1"/>
    </source>
</evidence>
<reference evidence="1 2" key="1">
    <citation type="submission" date="2019-06" db="EMBL/GenBank/DDBJ databases">
        <title>Sorghum-associated microbial communities from plants grown in Nebraska, USA.</title>
        <authorList>
            <person name="Schachtman D."/>
        </authorList>
    </citation>
    <scope>NUCLEOTIDE SEQUENCE [LARGE SCALE GENOMIC DNA]</scope>
    <source>
        <strain evidence="1 2">110</strain>
    </source>
</reference>
<name>A0A543EM53_9FLAO</name>